<keyword evidence="3" id="KW-1185">Reference proteome</keyword>
<accession>A0A1X0NJF8</accession>
<evidence type="ECO:0000313" key="3">
    <source>
        <dbReference type="Proteomes" id="UP000192257"/>
    </source>
</evidence>
<dbReference type="RefSeq" id="XP_028878882.1">
    <property type="nucleotide sequence ID" value="XM_029029894.1"/>
</dbReference>
<feature type="non-terminal residue" evidence="2">
    <location>
        <position position="119"/>
    </location>
</feature>
<feature type="compositionally biased region" description="Basic and acidic residues" evidence="1">
    <location>
        <begin position="60"/>
        <end position="74"/>
    </location>
</feature>
<feature type="region of interest" description="Disordered" evidence="1">
    <location>
        <begin position="60"/>
        <end position="83"/>
    </location>
</feature>
<evidence type="ECO:0000313" key="2">
    <source>
        <dbReference type="EMBL" id="ORC84816.1"/>
    </source>
</evidence>
<dbReference type="VEuPathDB" id="TriTrypDB:TM35_000411860"/>
<evidence type="ECO:0000256" key="1">
    <source>
        <dbReference type="SAM" id="MobiDB-lite"/>
    </source>
</evidence>
<organism evidence="2 3">
    <name type="scientific">Trypanosoma theileri</name>
    <dbReference type="NCBI Taxonomy" id="67003"/>
    <lineage>
        <taxon>Eukaryota</taxon>
        <taxon>Discoba</taxon>
        <taxon>Euglenozoa</taxon>
        <taxon>Kinetoplastea</taxon>
        <taxon>Metakinetoplastina</taxon>
        <taxon>Trypanosomatida</taxon>
        <taxon>Trypanosomatidae</taxon>
        <taxon>Trypanosoma</taxon>
    </lineage>
</organism>
<dbReference type="Proteomes" id="UP000192257">
    <property type="component" value="Unassembled WGS sequence"/>
</dbReference>
<comment type="caution">
    <text evidence="2">The sequence shown here is derived from an EMBL/GenBank/DDBJ whole genome shotgun (WGS) entry which is preliminary data.</text>
</comment>
<gene>
    <name evidence="2" type="ORF">TM35_000411860</name>
</gene>
<name>A0A1X0NJF8_9TRYP</name>
<sequence>MERQRQLTGREYVNNSMSPTENVCRLTREAVAQYQSSLSSLSTIATTTTIRTEEITEERIKEREGEMDECEKSSIVESEEEASFFESDDAIDLNDLNRLYEYYKRRENVRGKGISTTTT</sequence>
<protein>
    <submittedName>
        <fullName evidence="2">Uncharacterized protein</fullName>
    </submittedName>
</protein>
<dbReference type="GeneID" id="39989674"/>
<dbReference type="AlphaFoldDB" id="A0A1X0NJF8"/>
<proteinExistence type="predicted"/>
<dbReference type="EMBL" id="NBCO01000041">
    <property type="protein sequence ID" value="ORC84816.1"/>
    <property type="molecule type" value="Genomic_DNA"/>
</dbReference>
<reference evidence="2 3" key="1">
    <citation type="submission" date="2017-03" db="EMBL/GenBank/DDBJ databases">
        <title>An alternative strategy for trypanosome survival in the mammalian bloodstream revealed through genome and transcriptome analysis of the ubiquitous bovine parasite Trypanosoma (Megatrypanum) theileri.</title>
        <authorList>
            <person name="Kelly S."/>
            <person name="Ivens A."/>
            <person name="Mott A."/>
            <person name="O'Neill E."/>
            <person name="Emms D."/>
            <person name="Macleod O."/>
            <person name="Voorheis P."/>
            <person name="Matthews J."/>
            <person name="Matthews K."/>
            <person name="Carrington M."/>
        </authorList>
    </citation>
    <scope>NUCLEOTIDE SEQUENCE [LARGE SCALE GENOMIC DNA]</scope>
    <source>
        <strain evidence="2">Edinburgh</strain>
    </source>
</reference>